<gene>
    <name evidence="3" type="ORF">HH216_04180</name>
</gene>
<dbReference type="GO" id="GO:0005829">
    <property type="term" value="C:cytosol"/>
    <property type="evidence" value="ECO:0007669"/>
    <property type="project" value="TreeGrafter"/>
</dbReference>
<dbReference type="Pfam" id="PF02622">
    <property type="entry name" value="DUF179"/>
    <property type="match status" value="1"/>
</dbReference>
<name>A0A7L5DI50_9BACT</name>
<dbReference type="RefSeq" id="WP_169549649.1">
    <property type="nucleotide sequence ID" value="NZ_CP051677.1"/>
</dbReference>
<dbReference type="PANTHER" id="PTHR30327">
    <property type="entry name" value="UNCHARACTERIZED PROTEIN YQGE"/>
    <property type="match status" value="1"/>
</dbReference>
<keyword evidence="4" id="KW-1185">Reference proteome</keyword>
<protein>
    <recommendedName>
        <fullName evidence="2">UPF0301 protein HH216_04180</fullName>
    </recommendedName>
</protein>
<dbReference type="KEGG" id="srho:HH216_04180"/>
<proteinExistence type="inferred from homology"/>
<accession>A0A7L5DI50</accession>
<dbReference type="Proteomes" id="UP000501128">
    <property type="component" value="Chromosome"/>
</dbReference>
<dbReference type="InterPro" id="IPR003774">
    <property type="entry name" value="AlgH-like"/>
</dbReference>
<dbReference type="SUPFAM" id="SSF143456">
    <property type="entry name" value="VC0467-like"/>
    <property type="match status" value="1"/>
</dbReference>
<dbReference type="AlphaFoldDB" id="A0A7L5DI50"/>
<comment type="similarity">
    <text evidence="1 2">Belongs to the UPF0301 (AlgH) family.</text>
</comment>
<evidence type="ECO:0000256" key="1">
    <source>
        <dbReference type="ARBA" id="ARBA00009600"/>
    </source>
</evidence>
<evidence type="ECO:0000313" key="4">
    <source>
        <dbReference type="Proteomes" id="UP000501128"/>
    </source>
</evidence>
<reference evidence="3 4" key="1">
    <citation type="submission" date="2020-04" db="EMBL/GenBank/DDBJ databases">
        <title>Genome sequencing of novel species.</title>
        <authorList>
            <person name="Heo J."/>
            <person name="Kim S.-J."/>
            <person name="Kim J.-S."/>
            <person name="Hong S.-B."/>
            <person name="Kwon S.-W."/>
        </authorList>
    </citation>
    <scope>NUCLEOTIDE SEQUENCE [LARGE SCALE GENOMIC DNA]</scope>
    <source>
        <strain evidence="3 4">CJU-R4</strain>
    </source>
</reference>
<organism evidence="3 4">
    <name type="scientific">Spirosoma rhododendri</name>
    <dbReference type="NCBI Taxonomy" id="2728024"/>
    <lineage>
        <taxon>Bacteria</taxon>
        <taxon>Pseudomonadati</taxon>
        <taxon>Bacteroidota</taxon>
        <taxon>Cytophagia</taxon>
        <taxon>Cytophagales</taxon>
        <taxon>Cytophagaceae</taxon>
        <taxon>Spirosoma</taxon>
    </lineage>
</organism>
<evidence type="ECO:0000256" key="2">
    <source>
        <dbReference type="HAMAP-Rule" id="MF_00758"/>
    </source>
</evidence>
<dbReference type="EMBL" id="CP051677">
    <property type="protein sequence ID" value="QJD77705.1"/>
    <property type="molecule type" value="Genomic_DNA"/>
</dbReference>
<dbReference type="Gene3D" id="3.40.1740.10">
    <property type="entry name" value="VC0467-like"/>
    <property type="match status" value="1"/>
</dbReference>
<dbReference type="HAMAP" id="MF_00758">
    <property type="entry name" value="UPF0301"/>
    <property type="match status" value="1"/>
</dbReference>
<dbReference type="PANTHER" id="PTHR30327:SF1">
    <property type="entry name" value="UPF0301 PROTEIN YQGE"/>
    <property type="match status" value="1"/>
</dbReference>
<evidence type="ECO:0000313" key="3">
    <source>
        <dbReference type="EMBL" id="QJD77705.1"/>
    </source>
</evidence>
<sequence>MNDNHTAVSTGSLLVAEPFLGDGNFDRSVVLICEYSPAGSFGLIMNQATDLQLSDVLDDVYADLPLFVGGPVQQNTLHFIHRRPDLIDGAIQVDQGLYWSGDFEQVKQAVNMGTLTEKDIRFFLGYSGWDGGQLANEIKHKSWIVTRANADFLFDTPVIDFWRDVLKRMGGMYQTIAHYPADPSLN</sequence>